<sequence length="620" mass="67591">MSQSTPTKQSRHERHLMRQRGAGSRAINTNFDFTFGLATIAPVVTTPSEPALEPPNKRRRLSQGPAPGRELVLPETQQQPIETAKPAATKPVKKTTKARRRFPIDNGKAEITDQSVEDSFVAATKSRKPRAKRKPEEPVDLTSEDKNVRTSAKGRPRRQAAADAGTKVQNDLAEEAAPIDRKRRAEELLKGGRKGKKNAATVLANAEVVPGKGKDNTPETTAEAEPAPAKKTRATKTKAASRKRSKAAVSRPIDVPKSPQNLEAAAPLTAKSKPRAKSRVLELVVEHDHEALEAEKLSVEEAEPSKPSHRRQPAALKAPKAADGRKRKVVDAVRKESKPTAFDDQQQQQQCSIEPSAPAESIQKPPSKIEPLAEADGNVTWLSASPAKMEKSANGTGGAVKKPTAKRSGGAMESQSTDARRLKRRKLVVKADELSEDVSAEIAESAVDKHGLVEADAIITQKCDSGASRQNSEIANRRHEVDAEVVALDPVSSMAKKATKKSTKHRGRVETRNGDDPSEHEDASTTTEHETEPRKTTKQVLASQKLSKHTSKPLQKQEEDVDWLFAPHHPPTKYPKPLPSRATKNSTAARNRKRCSDLTDVDLDDLVANIAWLAPRRVKA</sequence>
<feature type="compositionally biased region" description="Basic residues" evidence="1">
    <location>
        <begin position="230"/>
        <end position="246"/>
    </location>
</feature>
<feature type="compositionally biased region" description="Low complexity" evidence="1">
    <location>
        <begin position="218"/>
        <end position="229"/>
    </location>
</feature>
<reference evidence="2" key="1">
    <citation type="journal article" date="2020" name="Stud. Mycol.">
        <title>101 Dothideomycetes genomes: a test case for predicting lifestyles and emergence of pathogens.</title>
        <authorList>
            <person name="Haridas S."/>
            <person name="Albert R."/>
            <person name="Binder M."/>
            <person name="Bloem J."/>
            <person name="Labutti K."/>
            <person name="Salamov A."/>
            <person name="Andreopoulos B."/>
            <person name="Baker S."/>
            <person name="Barry K."/>
            <person name="Bills G."/>
            <person name="Bluhm B."/>
            <person name="Cannon C."/>
            <person name="Castanera R."/>
            <person name="Culley D."/>
            <person name="Daum C."/>
            <person name="Ezra D."/>
            <person name="Gonzalez J."/>
            <person name="Henrissat B."/>
            <person name="Kuo A."/>
            <person name="Liang C."/>
            <person name="Lipzen A."/>
            <person name="Lutzoni F."/>
            <person name="Magnuson J."/>
            <person name="Mondo S."/>
            <person name="Nolan M."/>
            <person name="Ohm R."/>
            <person name="Pangilinan J."/>
            <person name="Park H.-J."/>
            <person name="Ramirez L."/>
            <person name="Alfaro M."/>
            <person name="Sun H."/>
            <person name="Tritt A."/>
            <person name="Yoshinaga Y."/>
            <person name="Zwiers L.-H."/>
            <person name="Turgeon B."/>
            <person name="Goodwin S."/>
            <person name="Spatafora J."/>
            <person name="Crous P."/>
            <person name="Grigoriev I."/>
        </authorList>
    </citation>
    <scope>NUCLEOTIDE SEQUENCE</scope>
    <source>
        <strain evidence="2">CBS 116005</strain>
    </source>
</reference>
<name>A0A6G1KYD5_9PEZI</name>
<dbReference type="EMBL" id="ML995886">
    <property type="protein sequence ID" value="KAF2765683.1"/>
    <property type="molecule type" value="Genomic_DNA"/>
</dbReference>
<dbReference type="AlphaFoldDB" id="A0A6G1KYD5"/>
<feature type="compositionally biased region" description="Basic residues" evidence="1">
    <location>
        <begin position="9"/>
        <end position="18"/>
    </location>
</feature>
<protein>
    <submittedName>
        <fullName evidence="2">Uncharacterized protein</fullName>
    </submittedName>
</protein>
<gene>
    <name evidence="2" type="ORF">EJ03DRAFT_330765</name>
</gene>
<feature type="region of interest" description="Disordered" evidence="1">
    <location>
        <begin position="1"/>
        <end position="26"/>
    </location>
</feature>
<feature type="compositionally biased region" description="Basic residues" evidence="1">
    <location>
        <begin position="497"/>
        <end position="507"/>
    </location>
</feature>
<keyword evidence="3" id="KW-1185">Reference proteome</keyword>
<feature type="compositionally biased region" description="Basic and acidic residues" evidence="1">
    <location>
        <begin position="320"/>
        <end position="338"/>
    </location>
</feature>
<evidence type="ECO:0000256" key="1">
    <source>
        <dbReference type="SAM" id="MobiDB-lite"/>
    </source>
</evidence>
<feature type="compositionally biased region" description="Basic and acidic residues" evidence="1">
    <location>
        <begin position="284"/>
        <end position="306"/>
    </location>
</feature>
<feature type="compositionally biased region" description="Basic and acidic residues" evidence="1">
    <location>
        <begin position="178"/>
        <end position="190"/>
    </location>
</feature>
<feature type="compositionally biased region" description="Basic residues" evidence="1">
    <location>
        <begin position="91"/>
        <end position="101"/>
    </location>
</feature>
<proteinExistence type="predicted"/>
<accession>A0A6G1KYD5</accession>
<organism evidence="2 3">
    <name type="scientific">Teratosphaeria nubilosa</name>
    <dbReference type="NCBI Taxonomy" id="161662"/>
    <lineage>
        <taxon>Eukaryota</taxon>
        <taxon>Fungi</taxon>
        <taxon>Dikarya</taxon>
        <taxon>Ascomycota</taxon>
        <taxon>Pezizomycotina</taxon>
        <taxon>Dothideomycetes</taxon>
        <taxon>Dothideomycetidae</taxon>
        <taxon>Mycosphaerellales</taxon>
        <taxon>Teratosphaeriaceae</taxon>
        <taxon>Teratosphaeria</taxon>
    </lineage>
</organism>
<feature type="region of interest" description="Disordered" evidence="1">
    <location>
        <begin position="43"/>
        <end position="422"/>
    </location>
</feature>
<feature type="compositionally biased region" description="Pro residues" evidence="1">
    <location>
        <begin position="568"/>
        <end position="578"/>
    </location>
</feature>
<evidence type="ECO:0000313" key="2">
    <source>
        <dbReference type="EMBL" id="KAF2765683.1"/>
    </source>
</evidence>
<dbReference type="Proteomes" id="UP000799436">
    <property type="component" value="Unassembled WGS sequence"/>
</dbReference>
<dbReference type="OrthoDB" id="3946772at2759"/>
<feature type="region of interest" description="Disordered" evidence="1">
    <location>
        <begin position="486"/>
        <end position="591"/>
    </location>
</feature>
<evidence type="ECO:0000313" key="3">
    <source>
        <dbReference type="Proteomes" id="UP000799436"/>
    </source>
</evidence>
<feature type="compositionally biased region" description="Basic and acidic residues" evidence="1">
    <location>
        <begin position="508"/>
        <end position="535"/>
    </location>
</feature>